<feature type="region of interest" description="Disordered" evidence="1">
    <location>
        <begin position="633"/>
        <end position="655"/>
    </location>
</feature>
<dbReference type="EMBL" id="ML179087">
    <property type="protein sequence ID" value="THV01597.1"/>
    <property type="molecule type" value="Genomic_DNA"/>
</dbReference>
<feature type="compositionally biased region" description="Basic residues" evidence="1">
    <location>
        <begin position="820"/>
        <end position="841"/>
    </location>
</feature>
<name>A0A4S8MG40_DENBC</name>
<accession>A0A4S8MG40</accession>
<reference evidence="2 3" key="1">
    <citation type="journal article" date="2019" name="Nat. Ecol. Evol.">
        <title>Megaphylogeny resolves global patterns of mushroom evolution.</title>
        <authorList>
            <person name="Varga T."/>
            <person name="Krizsan K."/>
            <person name="Foldi C."/>
            <person name="Dima B."/>
            <person name="Sanchez-Garcia M."/>
            <person name="Sanchez-Ramirez S."/>
            <person name="Szollosi G.J."/>
            <person name="Szarkandi J.G."/>
            <person name="Papp V."/>
            <person name="Albert L."/>
            <person name="Andreopoulos W."/>
            <person name="Angelini C."/>
            <person name="Antonin V."/>
            <person name="Barry K.W."/>
            <person name="Bougher N.L."/>
            <person name="Buchanan P."/>
            <person name="Buyck B."/>
            <person name="Bense V."/>
            <person name="Catcheside P."/>
            <person name="Chovatia M."/>
            <person name="Cooper J."/>
            <person name="Damon W."/>
            <person name="Desjardin D."/>
            <person name="Finy P."/>
            <person name="Geml J."/>
            <person name="Haridas S."/>
            <person name="Hughes K."/>
            <person name="Justo A."/>
            <person name="Karasinski D."/>
            <person name="Kautmanova I."/>
            <person name="Kiss B."/>
            <person name="Kocsube S."/>
            <person name="Kotiranta H."/>
            <person name="LaButti K.M."/>
            <person name="Lechner B.E."/>
            <person name="Liimatainen K."/>
            <person name="Lipzen A."/>
            <person name="Lukacs Z."/>
            <person name="Mihaltcheva S."/>
            <person name="Morgado L.N."/>
            <person name="Niskanen T."/>
            <person name="Noordeloos M.E."/>
            <person name="Ohm R.A."/>
            <person name="Ortiz-Santana B."/>
            <person name="Ovrebo C."/>
            <person name="Racz N."/>
            <person name="Riley R."/>
            <person name="Savchenko A."/>
            <person name="Shiryaev A."/>
            <person name="Soop K."/>
            <person name="Spirin V."/>
            <person name="Szebenyi C."/>
            <person name="Tomsovsky M."/>
            <person name="Tulloss R.E."/>
            <person name="Uehling J."/>
            <person name="Grigoriev I.V."/>
            <person name="Vagvolgyi C."/>
            <person name="Papp T."/>
            <person name="Martin F.M."/>
            <person name="Miettinen O."/>
            <person name="Hibbett D.S."/>
            <person name="Nagy L.G."/>
        </authorList>
    </citation>
    <scope>NUCLEOTIDE SEQUENCE [LARGE SCALE GENOMIC DNA]</scope>
    <source>
        <strain evidence="2 3">CBS 962.96</strain>
    </source>
</reference>
<organism evidence="2 3">
    <name type="scientific">Dendrothele bispora (strain CBS 962.96)</name>
    <dbReference type="NCBI Taxonomy" id="1314807"/>
    <lineage>
        <taxon>Eukaryota</taxon>
        <taxon>Fungi</taxon>
        <taxon>Dikarya</taxon>
        <taxon>Basidiomycota</taxon>
        <taxon>Agaricomycotina</taxon>
        <taxon>Agaricomycetes</taxon>
        <taxon>Agaricomycetidae</taxon>
        <taxon>Agaricales</taxon>
        <taxon>Agaricales incertae sedis</taxon>
        <taxon>Dendrothele</taxon>
    </lineage>
</organism>
<dbReference type="AlphaFoldDB" id="A0A4S8MG40"/>
<proteinExistence type="predicted"/>
<feature type="compositionally biased region" description="Basic and acidic residues" evidence="1">
    <location>
        <begin position="804"/>
        <end position="819"/>
    </location>
</feature>
<gene>
    <name evidence="2" type="ORF">K435DRAFT_793207</name>
</gene>
<protein>
    <submittedName>
        <fullName evidence="2">Uncharacterized protein</fullName>
    </submittedName>
</protein>
<evidence type="ECO:0000313" key="3">
    <source>
        <dbReference type="Proteomes" id="UP000297245"/>
    </source>
</evidence>
<feature type="region of interest" description="Disordered" evidence="1">
    <location>
        <begin position="778"/>
        <end position="849"/>
    </location>
</feature>
<sequence length="849" mass="94148">MAHHLFSASAPPSLNNLGLFYWTWCPKTLASLLVLQYLSPADTMYPVIVTLESDRSSTQVPSSSTASVTSHLVDHRFFCIFRQAIRRILALLGPIVDIERKRISSQASHDDSILLRMKASYRACFSRFFFYKDHPASIRLENAYKAGDTWFSRPLVPLLAVSKGFCLPLFVFIRQGPFSGLGSKITAGKGMSAGGDVGRKTRQDRTSRCDLRMRTAVSNGLRCRGPSQDRVFTTFRPTRWTDLIVPTLKNSARTPKWLHVGRALPRSFEVLFSNASSHVYKVILQRGGTLSGLQEKRGRVLSTIRTEGAHLTTTVQLTYGCGFTIQISVHFKSVHGEDTDIRGQATHSGRKCRSDYQWELRSANEKLWYAFFFRGLLSLKVDEEVAKEMNEMGLVLVMDRVGANGDVEAGIGDNRLQLAVVNGTGRVWAVRNVTTAVGERRFRYLRGAPIFCGVCGDFRQVCCIGLVFVVVVLLVSCYNNVISVYRRTVRLRPTHTRAAILSRFSSSLVSLIAECSLTRQSSQQIQFFRRLLSKRKYGVEDSIETEQANTQVEPAGESKLQESRSTELVSNVPEPVVVVSSNAGTDMDKEPVTVSFQSRSNSSSSTLKRVVGRSAVAAVSKATSRPSRVVKSTARGRPMSMAVAASTGEAPSSVEGRGRLLRGRTHAQVILESEEREDEVGRKRGKGNKRADHVLSELQKMKTEVMISQSSVRVGTAKPRTRSRKPGLTRLSIPPTRPSVEKEMTSPLSPITWAKEKPPTAVTHGIEGLMSKTRTRTRLEKDASETGAIARVTRATKGNGAVRGEGEVKEPGKEKSEGKRKGKRKEGRRKRKLCMRGKRLLPLRSPKLS</sequence>
<keyword evidence="3" id="KW-1185">Reference proteome</keyword>
<evidence type="ECO:0000313" key="2">
    <source>
        <dbReference type="EMBL" id="THV01597.1"/>
    </source>
</evidence>
<feature type="region of interest" description="Disordered" evidence="1">
    <location>
        <begin position="544"/>
        <end position="566"/>
    </location>
</feature>
<feature type="region of interest" description="Disordered" evidence="1">
    <location>
        <begin position="711"/>
        <end position="753"/>
    </location>
</feature>
<evidence type="ECO:0000256" key="1">
    <source>
        <dbReference type="SAM" id="MobiDB-lite"/>
    </source>
</evidence>
<dbReference type="Proteomes" id="UP000297245">
    <property type="component" value="Unassembled WGS sequence"/>
</dbReference>